<evidence type="ECO:0000256" key="5">
    <source>
        <dbReference type="RuleBase" id="RU363034"/>
    </source>
</evidence>
<evidence type="ECO:0000256" key="1">
    <source>
        <dbReference type="ARBA" id="ARBA00022670"/>
    </source>
</evidence>
<protein>
    <submittedName>
        <fullName evidence="9">Serine protease 27-like</fullName>
    </submittedName>
</protein>
<feature type="transmembrane region" description="Helical" evidence="6">
    <location>
        <begin position="321"/>
        <end position="342"/>
    </location>
</feature>
<dbReference type="GeneID" id="115386104"/>
<feature type="chain" id="PRO_5025498729" evidence="7">
    <location>
        <begin position="24"/>
        <end position="343"/>
    </location>
</feature>
<keyword evidence="3 5" id="KW-0720">Serine protease</keyword>
<feature type="domain" description="Peptidase S1" evidence="8">
    <location>
        <begin position="37"/>
        <end position="268"/>
    </location>
</feature>
<reference evidence="9" key="2">
    <citation type="submission" date="2025-08" db="UniProtKB">
        <authorList>
            <consortium name="Ensembl"/>
        </authorList>
    </citation>
    <scope>IDENTIFICATION</scope>
</reference>
<accession>A0A672GX68</accession>
<keyword evidence="6" id="KW-0472">Membrane</keyword>
<dbReference type="SMART" id="SM00020">
    <property type="entry name" value="Tryp_SPc"/>
    <property type="match status" value="1"/>
</dbReference>
<keyword evidence="2 5" id="KW-0378">Hydrolase</keyword>
<evidence type="ECO:0000256" key="4">
    <source>
        <dbReference type="ARBA" id="ARBA00023157"/>
    </source>
</evidence>
<dbReference type="CDD" id="cd00190">
    <property type="entry name" value="Tryp_SPc"/>
    <property type="match status" value="1"/>
</dbReference>
<dbReference type="PANTHER" id="PTHR24252">
    <property type="entry name" value="ACROSIN-RELATED"/>
    <property type="match status" value="1"/>
</dbReference>
<dbReference type="InterPro" id="IPR033116">
    <property type="entry name" value="TRYPSIN_SER"/>
</dbReference>
<evidence type="ECO:0000256" key="6">
    <source>
        <dbReference type="SAM" id="Phobius"/>
    </source>
</evidence>
<evidence type="ECO:0000313" key="10">
    <source>
        <dbReference type="Proteomes" id="UP000472267"/>
    </source>
</evidence>
<dbReference type="PROSITE" id="PS00135">
    <property type="entry name" value="TRYPSIN_SER"/>
    <property type="match status" value="1"/>
</dbReference>
<dbReference type="OrthoDB" id="9448935at2759"/>
<reference evidence="9" key="3">
    <citation type="submission" date="2025-09" db="UniProtKB">
        <authorList>
            <consortium name="Ensembl"/>
        </authorList>
    </citation>
    <scope>IDENTIFICATION</scope>
</reference>
<keyword evidence="6" id="KW-1133">Transmembrane helix</keyword>
<dbReference type="PANTHER" id="PTHR24252:SF7">
    <property type="entry name" value="HYALIN"/>
    <property type="match status" value="1"/>
</dbReference>
<dbReference type="PROSITE" id="PS50240">
    <property type="entry name" value="TRYPSIN_DOM"/>
    <property type="match status" value="1"/>
</dbReference>
<dbReference type="AlphaFoldDB" id="A0A672GX68"/>
<keyword evidence="10" id="KW-1185">Reference proteome</keyword>
<dbReference type="OMA" id="HLGAYNL"/>
<dbReference type="InterPro" id="IPR043504">
    <property type="entry name" value="Peptidase_S1_PA_chymotrypsin"/>
</dbReference>
<sequence length="343" mass="37003">MAVRQVARGLTLMLFVFHQGCDSQEFRCGEAVNNNRIVGGQEADPGSWPWQAALYLFDTFTCGGTLINDHWVLTAAHCLTTEDLSGAEVLLSLHNISDPGPDVVTVALDEIICHPAYNSFTFENDICLLKLSTPVTFSDSIQPICLPTKGSTFHTGLSSWVTGFGTIDNGNLAEVLQEVNVPIVGNTRCQCYLRDFSEITENMVCAGREAGGKDSCQGDSGGPLMTQTSTSWVEVGVVSFGDGCGLPRRPGVYTRVSQYEDWIREQLNGSDVGFVTVTPEGIDPDLFFTCPTATPSTTTHHYKMTTEDDSIFGGGETLIHFAHFLSLGAVGLCLHVLFGGALL</sequence>
<evidence type="ECO:0000256" key="7">
    <source>
        <dbReference type="SAM" id="SignalP"/>
    </source>
</evidence>
<evidence type="ECO:0000256" key="3">
    <source>
        <dbReference type="ARBA" id="ARBA00022825"/>
    </source>
</evidence>
<dbReference type="InterPro" id="IPR018114">
    <property type="entry name" value="TRYPSIN_HIS"/>
</dbReference>
<dbReference type="Gene3D" id="2.40.10.10">
    <property type="entry name" value="Trypsin-like serine proteases"/>
    <property type="match status" value="1"/>
</dbReference>
<evidence type="ECO:0000256" key="2">
    <source>
        <dbReference type="ARBA" id="ARBA00022801"/>
    </source>
</evidence>
<keyword evidence="4" id="KW-1015">Disulfide bond</keyword>
<dbReference type="InterPro" id="IPR001254">
    <property type="entry name" value="Trypsin_dom"/>
</dbReference>
<keyword evidence="6" id="KW-0812">Transmembrane</keyword>
<dbReference type="PRINTS" id="PR00722">
    <property type="entry name" value="CHYMOTRYPSIN"/>
</dbReference>
<dbReference type="RefSeq" id="XP_029944180.1">
    <property type="nucleotide sequence ID" value="XM_030088320.1"/>
</dbReference>
<gene>
    <name evidence="9" type="primary">LOC115386104</name>
</gene>
<dbReference type="FunFam" id="2.40.10.10:FF:000006">
    <property type="entry name" value="Serine proteinase stubble"/>
    <property type="match status" value="1"/>
</dbReference>
<reference evidence="9" key="1">
    <citation type="submission" date="2019-06" db="EMBL/GenBank/DDBJ databases">
        <authorList>
            <consortium name="Wellcome Sanger Institute Data Sharing"/>
        </authorList>
    </citation>
    <scope>NUCLEOTIDE SEQUENCE [LARGE SCALE GENOMIC DNA]</scope>
</reference>
<dbReference type="Ensembl" id="ENSSFAT00005023785.1">
    <property type="protein sequence ID" value="ENSSFAP00005022842.1"/>
    <property type="gene ID" value="ENSSFAG00005011833.1"/>
</dbReference>
<dbReference type="Proteomes" id="UP000472267">
    <property type="component" value="Chromosome 3"/>
</dbReference>
<proteinExistence type="predicted"/>
<keyword evidence="1 5" id="KW-0645">Protease</keyword>
<keyword evidence="7" id="KW-0732">Signal</keyword>
<organism evidence="9 10">
    <name type="scientific">Salarias fasciatus</name>
    <name type="common">Jewelled blenny</name>
    <name type="synonym">Blennius fasciatus</name>
    <dbReference type="NCBI Taxonomy" id="181472"/>
    <lineage>
        <taxon>Eukaryota</taxon>
        <taxon>Metazoa</taxon>
        <taxon>Chordata</taxon>
        <taxon>Craniata</taxon>
        <taxon>Vertebrata</taxon>
        <taxon>Euteleostomi</taxon>
        <taxon>Actinopterygii</taxon>
        <taxon>Neopterygii</taxon>
        <taxon>Teleostei</taxon>
        <taxon>Neoteleostei</taxon>
        <taxon>Acanthomorphata</taxon>
        <taxon>Ovalentaria</taxon>
        <taxon>Blenniimorphae</taxon>
        <taxon>Blenniiformes</taxon>
        <taxon>Blennioidei</taxon>
        <taxon>Blenniidae</taxon>
        <taxon>Salariinae</taxon>
        <taxon>Salarias</taxon>
    </lineage>
</organism>
<dbReference type="SUPFAM" id="SSF50494">
    <property type="entry name" value="Trypsin-like serine proteases"/>
    <property type="match status" value="1"/>
</dbReference>
<dbReference type="GO" id="GO:0006508">
    <property type="term" value="P:proteolysis"/>
    <property type="evidence" value="ECO:0007669"/>
    <property type="project" value="UniProtKB-KW"/>
</dbReference>
<evidence type="ECO:0000259" key="8">
    <source>
        <dbReference type="PROSITE" id="PS50240"/>
    </source>
</evidence>
<feature type="signal peptide" evidence="7">
    <location>
        <begin position="1"/>
        <end position="23"/>
    </location>
</feature>
<dbReference type="GO" id="GO:0004252">
    <property type="term" value="F:serine-type endopeptidase activity"/>
    <property type="evidence" value="ECO:0007669"/>
    <property type="project" value="InterPro"/>
</dbReference>
<dbReference type="InterPro" id="IPR001314">
    <property type="entry name" value="Peptidase_S1A"/>
</dbReference>
<dbReference type="PROSITE" id="PS00134">
    <property type="entry name" value="TRYPSIN_HIS"/>
    <property type="match status" value="1"/>
</dbReference>
<evidence type="ECO:0000313" key="9">
    <source>
        <dbReference type="Ensembl" id="ENSSFAP00005022842.1"/>
    </source>
</evidence>
<dbReference type="InParanoid" id="A0A672GX68"/>
<dbReference type="InterPro" id="IPR009003">
    <property type="entry name" value="Peptidase_S1_PA"/>
</dbReference>
<dbReference type="Pfam" id="PF00089">
    <property type="entry name" value="Trypsin"/>
    <property type="match status" value="1"/>
</dbReference>
<name>A0A672GX68_SALFA</name>